<dbReference type="InterPro" id="IPR000719">
    <property type="entry name" value="Prot_kinase_dom"/>
</dbReference>
<dbReference type="Pfam" id="PF00757">
    <property type="entry name" value="Furin-like"/>
    <property type="match status" value="1"/>
</dbReference>
<evidence type="ECO:0000256" key="13">
    <source>
        <dbReference type="ARBA" id="ARBA00022737"/>
    </source>
</evidence>
<dbReference type="GO" id="GO:0005009">
    <property type="term" value="F:insulin receptor activity"/>
    <property type="evidence" value="ECO:0007669"/>
    <property type="project" value="TreeGrafter"/>
</dbReference>
<evidence type="ECO:0000256" key="5">
    <source>
        <dbReference type="ARBA" id="ARBA00022448"/>
    </source>
</evidence>
<dbReference type="FunFam" id="2.10.220.10:FF:000005">
    <property type="entry name" value="Tyrosine-protein kinase receptor"/>
    <property type="match status" value="1"/>
</dbReference>
<dbReference type="SUPFAM" id="SSF57184">
    <property type="entry name" value="Growth factor receptor domain"/>
    <property type="match status" value="1"/>
</dbReference>
<organism evidence="37 38">
    <name type="scientific">Polypterus senegalus</name>
    <name type="common">Senegal bichir</name>
    <dbReference type="NCBI Taxonomy" id="55291"/>
    <lineage>
        <taxon>Eukaryota</taxon>
        <taxon>Metazoa</taxon>
        <taxon>Chordata</taxon>
        <taxon>Craniata</taxon>
        <taxon>Vertebrata</taxon>
        <taxon>Euteleostomi</taxon>
        <taxon>Actinopterygii</taxon>
        <taxon>Polypteriformes</taxon>
        <taxon>Polypteridae</taxon>
        <taxon>Polypterus</taxon>
    </lineage>
</organism>
<dbReference type="EC" id="2.7.10.1" evidence="31"/>
<evidence type="ECO:0000256" key="28">
    <source>
        <dbReference type="PIRSR" id="PIRSR000620-1"/>
    </source>
</evidence>
<comment type="catalytic activity">
    <reaction evidence="27 31">
        <text>L-tyrosyl-[protein] + ATP = O-phospho-L-tyrosyl-[protein] + ADP + H(+)</text>
        <dbReference type="Rhea" id="RHEA:10596"/>
        <dbReference type="Rhea" id="RHEA-COMP:10136"/>
        <dbReference type="Rhea" id="RHEA-COMP:20101"/>
        <dbReference type="ChEBI" id="CHEBI:15378"/>
        <dbReference type="ChEBI" id="CHEBI:30616"/>
        <dbReference type="ChEBI" id="CHEBI:46858"/>
        <dbReference type="ChEBI" id="CHEBI:61978"/>
        <dbReference type="ChEBI" id="CHEBI:456216"/>
        <dbReference type="EC" id="2.7.10.1"/>
    </reaction>
</comment>
<dbReference type="PIRSF" id="PIRSF000620">
    <property type="entry name" value="Insulin_receptor"/>
    <property type="match status" value="1"/>
</dbReference>
<evidence type="ECO:0000256" key="24">
    <source>
        <dbReference type="ARBA" id="ARBA00023170"/>
    </source>
</evidence>
<dbReference type="InterPro" id="IPR016246">
    <property type="entry name" value="Tyr_kinase_insulin-like_rcpt"/>
</dbReference>
<dbReference type="InterPro" id="IPR000494">
    <property type="entry name" value="Rcpt_L-dom"/>
</dbReference>
<comment type="similarity">
    <text evidence="31">Belongs to the protein kinase superfamily. Tyr protein kinase family. Insulin receptor subfamily.</text>
</comment>
<dbReference type="InterPro" id="IPR020635">
    <property type="entry name" value="Tyr_kinase_cat_dom"/>
</dbReference>
<evidence type="ECO:0000256" key="6">
    <source>
        <dbReference type="ARBA" id="ARBA00022475"/>
    </source>
</evidence>
<evidence type="ECO:0000256" key="23">
    <source>
        <dbReference type="ARBA" id="ARBA00023157"/>
    </source>
</evidence>
<evidence type="ECO:0000256" key="20">
    <source>
        <dbReference type="ARBA" id="ARBA00022989"/>
    </source>
</evidence>
<evidence type="ECO:0000313" key="37">
    <source>
        <dbReference type="EMBL" id="KAG2463470.1"/>
    </source>
</evidence>
<evidence type="ECO:0000256" key="27">
    <source>
        <dbReference type="ARBA" id="ARBA00051243"/>
    </source>
</evidence>
<dbReference type="SUPFAM" id="SSF56112">
    <property type="entry name" value="Protein kinase-like (PK-like)"/>
    <property type="match status" value="1"/>
</dbReference>
<dbReference type="FunFam" id="2.60.40.10:FF:000087">
    <property type="entry name" value="Tyrosine-protein kinase receptor"/>
    <property type="match status" value="1"/>
</dbReference>
<evidence type="ECO:0000256" key="21">
    <source>
        <dbReference type="ARBA" id="ARBA00023136"/>
    </source>
</evidence>
<keyword evidence="16" id="KW-0256">Endoplasmic reticulum</keyword>
<reference evidence="37 38" key="1">
    <citation type="journal article" date="2021" name="Cell">
        <title>Tracing the genetic footprints of vertebrate landing in non-teleost ray-finned fishes.</title>
        <authorList>
            <person name="Bi X."/>
            <person name="Wang K."/>
            <person name="Yang L."/>
            <person name="Pan H."/>
            <person name="Jiang H."/>
            <person name="Wei Q."/>
            <person name="Fang M."/>
            <person name="Yu H."/>
            <person name="Zhu C."/>
            <person name="Cai Y."/>
            <person name="He Y."/>
            <person name="Gan X."/>
            <person name="Zeng H."/>
            <person name="Yu D."/>
            <person name="Zhu Y."/>
            <person name="Jiang H."/>
            <person name="Qiu Q."/>
            <person name="Yang H."/>
            <person name="Zhang Y.E."/>
            <person name="Wang W."/>
            <person name="Zhu M."/>
            <person name="He S."/>
            <person name="Zhang G."/>
        </authorList>
    </citation>
    <scope>NUCLEOTIDE SEQUENCE [LARGE SCALE GENOMIC DNA]</scope>
    <source>
        <strain evidence="37">Bchr_013</strain>
    </source>
</reference>
<dbReference type="InterPro" id="IPR006211">
    <property type="entry name" value="Furin-like_Cys-rich_dom"/>
</dbReference>
<keyword evidence="13" id="KW-0677">Repeat</keyword>
<dbReference type="Gene3D" id="3.30.200.20">
    <property type="entry name" value="Phosphorylase Kinase, domain 1"/>
    <property type="match status" value="1"/>
</dbReference>
<evidence type="ECO:0000256" key="25">
    <source>
        <dbReference type="ARBA" id="ARBA00023180"/>
    </source>
</evidence>
<feature type="binding site" evidence="29">
    <location>
        <begin position="1283"/>
        <end position="1284"/>
    </location>
    <ligand>
        <name>ATP</name>
        <dbReference type="ChEBI" id="CHEBI:30616"/>
    </ligand>
</feature>
<evidence type="ECO:0000256" key="11">
    <source>
        <dbReference type="ARBA" id="ARBA00022723"/>
    </source>
</evidence>
<dbReference type="GO" id="GO:0005524">
    <property type="term" value="F:ATP binding"/>
    <property type="evidence" value="ECO:0007669"/>
    <property type="project" value="UniProtKB-UniRule"/>
</dbReference>
<dbReference type="InterPro" id="IPR009030">
    <property type="entry name" value="Growth_fac_rcpt_cys_sf"/>
</dbReference>
<comment type="cofactor">
    <cofactor evidence="1">
        <name>Mn(2+)</name>
        <dbReference type="ChEBI" id="CHEBI:29035"/>
    </cofactor>
</comment>
<keyword evidence="5" id="KW-0813">Transport</keyword>
<feature type="coiled-coil region" evidence="32">
    <location>
        <begin position="164"/>
        <end position="227"/>
    </location>
</feature>
<evidence type="ECO:0000256" key="14">
    <source>
        <dbReference type="ARBA" id="ARBA00022741"/>
    </source>
</evidence>
<dbReference type="InterPro" id="IPR050122">
    <property type="entry name" value="RTK"/>
</dbReference>
<keyword evidence="23" id="KW-1015">Disulfide bond</keyword>
<dbReference type="InterPro" id="IPR013783">
    <property type="entry name" value="Ig-like_fold"/>
</dbReference>
<dbReference type="GO" id="GO:0043548">
    <property type="term" value="F:phosphatidylinositol 3-kinase binding"/>
    <property type="evidence" value="ECO:0007669"/>
    <property type="project" value="InterPro"/>
</dbReference>
<dbReference type="Pfam" id="PF01030">
    <property type="entry name" value="Recep_L_domain"/>
    <property type="match status" value="2"/>
</dbReference>
<feature type="domain" description="Fibronectin type-III" evidence="36">
    <location>
        <begin position="1035"/>
        <end position="1130"/>
    </location>
</feature>
<keyword evidence="18" id="KW-0931">ER-Golgi transport</keyword>
<dbReference type="FunFam" id="2.60.40.10:FF:000108">
    <property type="entry name" value="Tyrosine-protein kinase receptor"/>
    <property type="match status" value="1"/>
</dbReference>
<accession>A0A8X7X766</accession>
<dbReference type="CDD" id="cd15860">
    <property type="entry name" value="SNARE_USE1"/>
    <property type="match status" value="1"/>
</dbReference>
<keyword evidence="19" id="KW-0653">Protein transport</keyword>
<feature type="binding site" evidence="29 30">
    <location>
        <position position="1177"/>
    </location>
    <ligand>
        <name>ATP</name>
        <dbReference type="ChEBI" id="CHEBI:30616"/>
    </ligand>
</feature>
<dbReference type="InterPro" id="IPR001245">
    <property type="entry name" value="Ser-Thr/Tyr_kinase_cat_dom"/>
</dbReference>
<dbReference type="PANTHER" id="PTHR24416:SF525">
    <property type="entry name" value="INSULIN-LIKE RECEPTOR"/>
    <property type="match status" value="1"/>
</dbReference>
<feature type="binding site" evidence="29">
    <location>
        <position position="1297"/>
    </location>
    <ligand>
        <name>ATP</name>
        <dbReference type="ChEBI" id="CHEBI:30616"/>
    </ligand>
</feature>
<evidence type="ECO:0000256" key="12">
    <source>
        <dbReference type="ARBA" id="ARBA00022729"/>
    </source>
</evidence>
<keyword evidence="26" id="KW-0464">Manganese</keyword>
<keyword evidence="21 34" id="KW-0472">Membrane</keyword>
<feature type="domain" description="Protein kinase" evidence="35">
    <location>
        <begin position="1143"/>
        <end position="1418"/>
    </location>
</feature>
<dbReference type="Gene3D" id="1.10.510.10">
    <property type="entry name" value="Transferase(Phosphotransferase) domain 1"/>
    <property type="match status" value="1"/>
</dbReference>
<dbReference type="FunFam" id="1.10.510.10:FF:000050">
    <property type="entry name" value="Tyrosine-protein kinase receptor"/>
    <property type="match status" value="1"/>
</dbReference>
<keyword evidence="20 34" id="KW-1133">Transmembrane helix</keyword>
<feature type="binding site" evidence="29">
    <location>
        <position position="1153"/>
    </location>
    <ligand>
        <name>ATP</name>
        <dbReference type="ChEBI" id="CHEBI:30616"/>
    </ligand>
</feature>
<evidence type="ECO:0000256" key="2">
    <source>
        <dbReference type="ARBA" id="ARBA00004163"/>
    </source>
</evidence>
<evidence type="ECO:0000256" key="15">
    <source>
        <dbReference type="ARBA" id="ARBA00022777"/>
    </source>
</evidence>
<evidence type="ECO:0000256" key="8">
    <source>
        <dbReference type="ARBA" id="ARBA00022679"/>
    </source>
</evidence>
<keyword evidence="14 29" id="KW-0547">Nucleotide-binding</keyword>
<dbReference type="FunFam" id="3.80.20.20:FF:000001">
    <property type="entry name" value="Tyrosine-protein kinase receptor"/>
    <property type="match status" value="1"/>
</dbReference>
<dbReference type="InterPro" id="IPR036116">
    <property type="entry name" value="FN3_sf"/>
</dbReference>
<dbReference type="Pfam" id="PF00041">
    <property type="entry name" value="fn3"/>
    <property type="match status" value="2"/>
</dbReference>
<evidence type="ECO:0000256" key="34">
    <source>
        <dbReference type="SAM" id="Phobius"/>
    </source>
</evidence>
<dbReference type="GO" id="GO:0016192">
    <property type="term" value="P:vesicle-mediated transport"/>
    <property type="evidence" value="ECO:0007669"/>
    <property type="project" value="UniProtKB-KW"/>
</dbReference>
<feature type="active site" description="Proton donor/acceptor" evidence="28">
    <location>
        <position position="1279"/>
    </location>
</feature>
<evidence type="ECO:0000313" key="38">
    <source>
        <dbReference type="Proteomes" id="UP000886611"/>
    </source>
</evidence>
<evidence type="ECO:0000256" key="22">
    <source>
        <dbReference type="ARBA" id="ARBA00023137"/>
    </source>
</evidence>
<dbReference type="PROSITE" id="PS00107">
    <property type="entry name" value="PROTEIN_KINASE_ATP"/>
    <property type="match status" value="1"/>
</dbReference>
<evidence type="ECO:0000256" key="1">
    <source>
        <dbReference type="ARBA" id="ARBA00001936"/>
    </source>
</evidence>
<evidence type="ECO:0000256" key="4">
    <source>
        <dbReference type="ARBA" id="ARBA00007891"/>
    </source>
</evidence>
<feature type="region of interest" description="Disordered" evidence="33">
    <location>
        <begin position="1445"/>
        <end position="1502"/>
    </location>
</feature>
<keyword evidence="12" id="KW-0732">Signal</keyword>
<dbReference type="SUPFAM" id="SSF49265">
    <property type="entry name" value="Fibronectin type III"/>
    <property type="match status" value="3"/>
</dbReference>
<dbReference type="InterPro" id="IPR017441">
    <property type="entry name" value="Protein_kinase_ATP_BS"/>
</dbReference>
<dbReference type="SUPFAM" id="SSF52058">
    <property type="entry name" value="L domain-like"/>
    <property type="match status" value="2"/>
</dbReference>
<keyword evidence="8" id="KW-0808">Transferase</keyword>
<evidence type="ECO:0000256" key="3">
    <source>
        <dbReference type="ARBA" id="ARBA00004251"/>
    </source>
</evidence>
<dbReference type="FunFam" id="3.80.20.20:FF:000002">
    <property type="entry name" value="Tyrosine-protein kinase receptor"/>
    <property type="match status" value="1"/>
</dbReference>
<dbReference type="GO" id="GO:0005899">
    <property type="term" value="C:insulin receptor complex"/>
    <property type="evidence" value="ECO:0007669"/>
    <property type="project" value="TreeGrafter"/>
</dbReference>
<keyword evidence="9" id="KW-0165">Cleavage on pair of basic residues</keyword>
<dbReference type="InterPro" id="IPR011009">
    <property type="entry name" value="Kinase-like_dom_sf"/>
</dbReference>
<dbReference type="FunFam" id="3.30.200.20:FF:000026">
    <property type="entry name" value="Tyrosine-protein kinase receptor"/>
    <property type="match status" value="1"/>
</dbReference>
<dbReference type="GO" id="GO:0015031">
    <property type="term" value="P:protein transport"/>
    <property type="evidence" value="ECO:0007669"/>
    <property type="project" value="UniProtKB-KW"/>
</dbReference>
<evidence type="ECO:0000256" key="30">
    <source>
        <dbReference type="PROSITE-ProRule" id="PRU10141"/>
    </source>
</evidence>
<keyword evidence="24 31" id="KW-0675">Receptor</keyword>
<dbReference type="Proteomes" id="UP000886611">
    <property type="component" value="Unassembled WGS sequence"/>
</dbReference>
<dbReference type="CDD" id="cd00064">
    <property type="entry name" value="FU"/>
    <property type="match status" value="1"/>
</dbReference>
<dbReference type="GO" id="GO:0042593">
    <property type="term" value="P:glucose homeostasis"/>
    <property type="evidence" value="ECO:0007669"/>
    <property type="project" value="TreeGrafter"/>
</dbReference>
<dbReference type="GO" id="GO:0043560">
    <property type="term" value="F:insulin receptor substrate binding"/>
    <property type="evidence" value="ECO:0007669"/>
    <property type="project" value="InterPro"/>
</dbReference>
<dbReference type="GO" id="GO:0051897">
    <property type="term" value="P:positive regulation of phosphatidylinositol 3-kinase/protein kinase B signal transduction"/>
    <property type="evidence" value="ECO:0007669"/>
    <property type="project" value="TreeGrafter"/>
</dbReference>
<dbReference type="EMBL" id="JAATIS010003638">
    <property type="protein sequence ID" value="KAG2463470.1"/>
    <property type="molecule type" value="Genomic_DNA"/>
</dbReference>
<dbReference type="PROSITE" id="PS00239">
    <property type="entry name" value="RECEPTOR_TYR_KIN_II"/>
    <property type="match status" value="1"/>
</dbReference>
<protein>
    <recommendedName>
        <fullName evidence="31">Tyrosine-protein kinase receptor</fullName>
        <ecNumber evidence="31">2.7.10.1</ecNumber>
    </recommendedName>
</protein>
<evidence type="ECO:0000256" key="9">
    <source>
        <dbReference type="ARBA" id="ARBA00022685"/>
    </source>
</evidence>
<proteinExistence type="inferred from homology"/>
<dbReference type="GO" id="GO:0005789">
    <property type="term" value="C:endoplasmic reticulum membrane"/>
    <property type="evidence" value="ECO:0007669"/>
    <property type="project" value="UniProtKB-SubCell"/>
</dbReference>
<evidence type="ECO:0000259" key="35">
    <source>
        <dbReference type="PROSITE" id="PS50011"/>
    </source>
</evidence>
<dbReference type="Gene3D" id="2.10.220.10">
    <property type="entry name" value="Hormone Receptor, Insulin-like Growth Factor Receptor 1, Chain A, domain 2"/>
    <property type="match status" value="1"/>
</dbReference>
<dbReference type="Pfam" id="PF07714">
    <property type="entry name" value="PK_Tyr_Ser-Thr"/>
    <property type="match status" value="1"/>
</dbReference>
<keyword evidence="10 31" id="KW-0812">Transmembrane</keyword>
<dbReference type="PROSITE" id="PS50011">
    <property type="entry name" value="PROTEIN_KINASE_DOM"/>
    <property type="match status" value="1"/>
</dbReference>
<comment type="caution">
    <text evidence="37">The sequence shown here is derived from an EMBL/GenBank/DDBJ whole genome shotgun (WGS) entry which is preliminary data.</text>
</comment>
<dbReference type="Gene3D" id="2.60.40.10">
    <property type="entry name" value="Immunoglobulins"/>
    <property type="match status" value="3"/>
</dbReference>
<evidence type="ECO:0000256" key="19">
    <source>
        <dbReference type="ARBA" id="ARBA00022927"/>
    </source>
</evidence>
<evidence type="ECO:0000256" key="31">
    <source>
        <dbReference type="RuleBase" id="RU000312"/>
    </source>
</evidence>
<dbReference type="SMART" id="SM00261">
    <property type="entry name" value="FU"/>
    <property type="match status" value="2"/>
</dbReference>
<evidence type="ECO:0000256" key="33">
    <source>
        <dbReference type="SAM" id="MobiDB-lite"/>
    </source>
</evidence>
<keyword evidence="25" id="KW-0325">Glycoprotein</keyword>
<feature type="non-terminal residue" evidence="37">
    <location>
        <position position="1"/>
    </location>
</feature>
<keyword evidence="38" id="KW-1185">Reference proteome</keyword>
<feature type="domain" description="Fibronectin type-III" evidence="36">
    <location>
        <begin position="817"/>
        <end position="906"/>
    </location>
</feature>
<dbReference type="InterPro" id="IPR036941">
    <property type="entry name" value="Rcpt_L-dom_sf"/>
</dbReference>
<keyword evidence="6" id="KW-1003">Cell membrane</keyword>
<evidence type="ECO:0000256" key="32">
    <source>
        <dbReference type="SAM" id="Coils"/>
    </source>
</evidence>
<evidence type="ECO:0000259" key="36">
    <source>
        <dbReference type="PROSITE" id="PS50853"/>
    </source>
</evidence>
<dbReference type="Gene3D" id="3.80.20.20">
    <property type="entry name" value="Receptor L-domain"/>
    <property type="match status" value="2"/>
</dbReference>
<keyword evidence="22" id="KW-0829">Tyrosine-protein kinase</keyword>
<comment type="subcellular location">
    <subcellularLocation>
        <location evidence="3">Cell membrane</location>
        <topology evidence="3">Single-pass type I membrane protein</topology>
    </subcellularLocation>
    <subcellularLocation>
        <location evidence="2">Endoplasmic reticulum membrane</location>
        <topology evidence="2">Single-pass type IV membrane protein</topology>
    </subcellularLocation>
</comment>
<sequence>MASSRLEINFVRLMSRCESIASEKRSETEWRLEKYVAALEEMLLALKKSSSKPAPEVLTDYTRKVDFLKGLLEAEKLVSPTEKALANQFLAPGRNPTMASEKTLTSKTVHLQTKARCTGEMRNELLGMDSALLFLLKQFLSVLVYFRGVVLDEKQSTADLDMVLKQHQNTQEKLAEEMVSLARNLKNNSLATQNVIKQDNQTLKHSIHLADLNFEKLKAESERLEQHTKKSVNWVLWVMLIIVCFIFIICRSMDIRNDIMHLRKIENCTIIEGHLQILLMFKTKPEDFRGLRFPKLTMITDYLLLFRIYGLESLRDLFPNLTVIRGTHLFFNYALVIFEMLQLKDIGLYSLVNITRGAVRIEKNPDLCYLSTIDWYRILDSVEDNYIVSNKDDRECGNVCPGTIKGTTSCPQTAFNDHFGERCWTQDHCQRVCPTSCKHRACTLDGQCCHNECLGSCTEPGDPRKCVVCRNYFHEDTCVEICPPGFYRFEGWRCVSFEFCQELHNKCKNPLRDVNCDQYVIHNGECVPECPSGYTMNSSTSGGCLKADYQLINVLLRTCVVPIPDNIASELETNMGLIEEITGYLKILRSYALVSLSFFRKLKLIRGEVQEMGEVGNYSFYALDNQNLRQLWDWSKHNLTIAQGKLFFHLNSKLCLSEIYRMEEVTGTKGRHEENNIATKTNGDQASCETQLLKFVSIKTSPDKIIIRWEVFWTKDWRDLLGFMLFYKEAQQQNVNEFDGYDACGSNSWSIVDVDPPPRSADPKSQSLPGLFIRGLKPWTQYAIFVKTLLSASEEQQAQGAKSEIIYVRTNASTPSVPLDPVSSSNSSSQIILKWKPPSEPNGNITHYLVYWQQQPEDSELNRFDYCQKGLKLPSRAPTQMEVDDAHKQNQTDDSEQTGECCTCPKNDRQLKREAEESAYRKMFENYLHNVVFVPRPSRRRRELAAVANSTFVGDPTTPASVSSTSSTSSPKEVYQVYSEKVWFRESMVISGLRHFTGYQIEIHACNENLIQSQSCSVAAYVSARTMPEAKADDIVGPVTHEVLENNQIHISWKEPEAPNGLIILYDIKYKRVGDTEEFNSCISRRVYSVERRYKMTVLHPGNYSVRIRATSLAGNGSWTEPSYFYVPEMYVADGWEVEREKIAVLRELGQGSFGMVYEGIAKEIIRGESETRVAVKTVNESASLRERIEFLNEASVMKAFSCHHVVRLLGVVSKGQPTLVVMELMSHGDLKTYLRSLRPEAENNPGRPPPTLKEMIQMAAEIADGMAYLNFKKFVHRDLAARNCMVAEDFTVKIGDFGMTRDIYETDYYRKGGKGLLPVRWMAPESLKDGVFTSHSDCWSFGVVLWEISSLAEQPYQGLSNEQVLKFVMDGGYLDRPDNCPERLHNLMHMCWQYNPKMRPTFLEIIEMLKDDLHPSYQEVSFFYSEENKAPESEELDIDFENMESIPLDPSSSSQRNDSLGKDNGPSVGLRGNYEEHVPYAHMNGGKKNGRILSLPRSGPS</sequence>
<dbReference type="InterPro" id="IPR019150">
    <property type="entry name" value="Vesicle_transport_protein_Use1"/>
</dbReference>
<dbReference type="PROSITE" id="PS50853">
    <property type="entry name" value="FN3"/>
    <property type="match status" value="2"/>
</dbReference>
<evidence type="ECO:0000256" key="16">
    <source>
        <dbReference type="ARBA" id="ARBA00022824"/>
    </source>
</evidence>
<name>A0A8X7X766_POLSE</name>
<evidence type="ECO:0000256" key="29">
    <source>
        <dbReference type="PIRSR" id="PIRSR000620-2"/>
    </source>
</evidence>
<evidence type="ECO:0000256" key="10">
    <source>
        <dbReference type="ARBA" id="ARBA00022692"/>
    </source>
</evidence>
<dbReference type="CDD" id="cd00063">
    <property type="entry name" value="FN3"/>
    <property type="match status" value="2"/>
</dbReference>
<feature type="transmembrane region" description="Helical" evidence="34">
    <location>
        <begin position="231"/>
        <end position="249"/>
    </location>
</feature>
<dbReference type="PROSITE" id="PS00109">
    <property type="entry name" value="PROTEIN_KINASE_TYR"/>
    <property type="match status" value="1"/>
</dbReference>
<dbReference type="PANTHER" id="PTHR24416">
    <property type="entry name" value="TYROSINE-PROTEIN KINASE RECEPTOR"/>
    <property type="match status" value="1"/>
</dbReference>
<comment type="similarity">
    <text evidence="4">Belongs to the USE1 family.</text>
</comment>
<dbReference type="Pfam" id="PF09753">
    <property type="entry name" value="Use1"/>
    <property type="match status" value="1"/>
</dbReference>
<dbReference type="PRINTS" id="PR00109">
    <property type="entry name" value="TYRKINASE"/>
</dbReference>
<dbReference type="InterPro" id="IPR006212">
    <property type="entry name" value="Furin_repeat"/>
</dbReference>
<gene>
    <name evidence="37" type="primary">Insr</name>
    <name evidence="37" type="ORF">GTO96_0003216</name>
</gene>
<dbReference type="GO" id="GO:0030424">
    <property type="term" value="C:axon"/>
    <property type="evidence" value="ECO:0007669"/>
    <property type="project" value="TreeGrafter"/>
</dbReference>
<dbReference type="InterPro" id="IPR008266">
    <property type="entry name" value="Tyr_kinase_AS"/>
</dbReference>
<feature type="non-terminal residue" evidence="37">
    <location>
        <position position="1502"/>
    </location>
</feature>
<keyword evidence="17 29" id="KW-0067">ATP-binding</keyword>
<evidence type="ECO:0000256" key="17">
    <source>
        <dbReference type="ARBA" id="ARBA00022840"/>
    </source>
</evidence>
<dbReference type="SMART" id="SM00219">
    <property type="entry name" value="TyrKc"/>
    <property type="match status" value="1"/>
</dbReference>
<dbReference type="InterPro" id="IPR003961">
    <property type="entry name" value="FN3_dom"/>
</dbReference>
<dbReference type="InterPro" id="IPR002011">
    <property type="entry name" value="Tyr_kinase_rcpt_2_CS"/>
</dbReference>
<evidence type="ECO:0000256" key="26">
    <source>
        <dbReference type="ARBA" id="ARBA00023211"/>
    </source>
</evidence>
<feature type="binding site" evidence="29">
    <location>
        <begin position="1224"/>
        <end position="1230"/>
    </location>
    <ligand>
        <name>ATP</name>
        <dbReference type="ChEBI" id="CHEBI:30616"/>
    </ligand>
</feature>
<keyword evidence="7 31" id="KW-0597">Phosphoprotein</keyword>
<keyword evidence="15" id="KW-0418">Kinase</keyword>
<dbReference type="CDD" id="cd05061">
    <property type="entry name" value="PTKc_InsR"/>
    <property type="match status" value="1"/>
</dbReference>
<dbReference type="GO" id="GO:0043410">
    <property type="term" value="P:positive regulation of MAPK cascade"/>
    <property type="evidence" value="ECO:0007669"/>
    <property type="project" value="TreeGrafter"/>
</dbReference>
<dbReference type="GO" id="GO:0046872">
    <property type="term" value="F:metal ion binding"/>
    <property type="evidence" value="ECO:0007669"/>
    <property type="project" value="UniProtKB-KW"/>
</dbReference>
<dbReference type="SMART" id="SM00060">
    <property type="entry name" value="FN3"/>
    <property type="match status" value="3"/>
</dbReference>
<keyword evidence="11" id="KW-0479">Metal-binding</keyword>
<evidence type="ECO:0000256" key="18">
    <source>
        <dbReference type="ARBA" id="ARBA00022892"/>
    </source>
</evidence>
<evidence type="ECO:0000256" key="7">
    <source>
        <dbReference type="ARBA" id="ARBA00022553"/>
    </source>
</evidence>
<keyword evidence="32" id="KW-0175">Coiled coil</keyword>